<accession>A0A834UD86</accession>
<gene>
    <name evidence="1" type="ORF">H0235_004686</name>
</gene>
<proteinExistence type="predicted"/>
<reference evidence="1" key="1">
    <citation type="journal article" date="2020" name="G3 (Bethesda)">
        <title>High-Quality Assemblies for Three Invasive Social Wasps from the &lt;i&gt;Vespula&lt;/i&gt; Genus.</title>
        <authorList>
            <person name="Harrop T.W.R."/>
            <person name="Guhlin J."/>
            <person name="McLaughlin G.M."/>
            <person name="Permina E."/>
            <person name="Stockwell P."/>
            <person name="Gilligan J."/>
            <person name="Le Lec M.F."/>
            <person name="Gruber M.A.M."/>
            <person name="Quinn O."/>
            <person name="Lovegrove M."/>
            <person name="Duncan E.J."/>
            <person name="Remnant E.J."/>
            <person name="Van Eeckhoven J."/>
            <person name="Graham B."/>
            <person name="Knapp R.A."/>
            <person name="Langford K.W."/>
            <person name="Kronenberg Z."/>
            <person name="Press M.O."/>
            <person name="Eacker S.M."/>
            <person name="Wilson-Rankin E.E."/>
            <person name="Purcell J."/>
            <person name="Lester P.J."/>
            <person name="Dearden P.K."/>
        </authorList>
    </citation>
    <scope>NUCLEOTIDE SEQUENCE</scope>
    <source>
        <strain evidence="1">Volc-1</strain>
    </source>
</reference>
<evidence type="ECO:0000313" key="1">
    <source>
        <dbReference type="EMBL" id="KAF7431762.1"/>
    </source>
</evidence>
<sequence length="88" mass="10002">MLRLEFGRFPSERSSDLFRPNEYKSVAGSFGTRKCKRMRIIRPETSELDSGLCVATTKSTQISLTLPLLLERTSRYAMQIAILRCTGL</sequence>
<evidence type="ECO:0000313" key="2">
    <source>
        <dbReference type="Proteomes" id="UP000600918"/>
    </source>
</evidence>
<comment type="caution">
    <text evidence="1">The sequence shown here is derived from an EMBL/GenBank/DDBJ whole genome shotgun (WGS) entry which is preliminary data.</text>
</comment>
<name>A0A834UD86_VESPE</name>
<protein>
    <submittedName>
        <fullName evidence="1">Uncharacterized protein</fullName>
    </submittedName>
</protein>
<keyword evidence="2" id="KW-1185">Reference proteome</keyword>
<organism evidence="1 2">
    <name type="scientific">Vespula pensylvanica</name>
    <name type="common">Western yellow jacket</name>
    <name type="synonym">Wasp</name>
    <dbReference type="NCBI Taxonomy" id="30213"/>
    <lineage>
        <taxon>Eukaryota</taxon>
        <taxon>Metazoa</taxon>
        <taxon>Ecdysozoa</taxon>
        <taxon>Arthropoda</taxon>
        <taxon>Hexapoda</taxon>
        <taxon>Insecta</taxon>
        <taxon>Pterygota</taxon>
        <taxon>Neoptera</taxon>
        <taxon>Endopterygota</taxon>
        <taxon>Hymenoptera</taxon>
        <taxon>Apocrita</taxon>
        <taxon>Aculeata</taxon>
        <taxon>Vespoidea</taxon>
        <taxon>Vespidae</taxon>
        <taxon>Vespinae</taxon>
        <taxon>Vespula</taxon>
    </lineage>
</organism>
<dbReference type="EMBL" id="JACSDY010000003">
    <property type="protein sequence ID" value="KAF7431762.1"/>
    <property type="molecule type" value="Genomic_DNA"/>
</dbReference>
<dbReference type="AlphaFoldDB" id="A0A834UD86"/>
<dbReference type="Proteomes" id="UP000600918">
    <property type="component" value="Unassembled WGS sequence"/>
</dbReference>